<dbReference type="AlphaFoldDB" id="A0AAN9S6K3"/>
<evidence type="ECO:0000256" key="2">
    <source>
        <dbReference type="ARBA" id="ARBA00022845"/>
    </source>
</evidence>
<dbReference type="InterPro" id="IPR011989">
    <property type="entry name" value="ARM-like"/>
</dbReference>
<dbReference type="PROSITE" id="PS50302">
    <property type="entry name" value="PUM"/>
    <property type="match status" value="2"/>
</dbReference>
<dbReference type="Proteomes" id="UP001386955">
    <property type="component" value="Unassembled WGS sequence"/>
</dbReference>
<evidence type="ECO:0000313" key="7">
    <source>
        <dbReference type="EMBL" id="KAK7390514.1"/>
    </source>
</evidence>
<dbReference type="Gene3D" id="1.25.10.10">
    <property type="entry name" value="Leucine-rich Repeat Variant"/>
    <property type="match status" value="1"/>
</dbReference>
<gene>
    <name evidence="7" type="ORF">VNO78_25822</name>
</gene>
<dbReference type="SUPFAM" id="SSF48371">
    <property type="entry name" value="ARM repeat"/>
    <property type="match status" value="1"/>
</dbReference>
<evidence type="ECO:0000256" key="5">
    <source>
        <dbReference type="SAM" id="MobiDB-lite"/>
    </source>
</evidence>
<feature type="repeat" description="Pumilio" evidence="4">
    <location>
        <begin position="224"/>
        <end position="261"/>
    </location>
</feature>
<keyword evidence="8" id="KW-1185">Reference proteome</keyword>
<organism evidence="7 8">
    <name type="scientific">Psophocarpus tetragonolobus</name>
    <name type="common">Winged bean</name>
    <name type="synonym">Dolichos tetragonolobus</name>
    <dbReference type="NCBI Taxonomy" id="3891"/>
    <lineage>
        <taxon>Eukaryota</taxon>
        <taxon>Viridiplantae</taxon>
        <taxon>Streptophyta</taxon>
        <taxon>Embryophyta</taxon>
        <taxon>Tracheophyta</taxon>
        <taxon>Spermatophyta</taxon>
        <taxon>Magnoliopsida</taxon>
        <taxon>eudicotyledons</taxon>
        <taxon>Gunneridae</taxon>
        <taxon>Pentapetalae</taxon>
        <taxon>rosids</taxon>
        <taxon>fabids</taxon>
        <taxon>Fabales</taxon>
        <taxon>Fabaceae</taxon>
        <taxon>Papilionoideae</taxon>
        <taxon>50 kb inversion clade</taxon>
        <taxon>NPAAA clade</taxon>
        <taxon>indigoferoid/millettioid clade</taxon>
        <taxon>Phaseoleae</taxon>
        <taxon>Psophocarpus</taxon>
    </lineage>
</organism>
<dbReference type="InterPro" id="IPR001313">
    <property type="entry name" value="Pumilio_RNA-bd_rpt"/>
</dbReference>
<keyword evidence="1" id="KW-0677">Repeat</keyword>
<dbReference type="EMBL" id="JAYMYS010000006">
    <property type="protein sequence ID" value="KAK7390514.1"/>
    <property type="molecule type" value="Genomic_DNA"/>
</dbReference>
<dbReference type="PANTHER" id="PTHR12537:SF129">
    <property type="entry name" value="PUMILIO HOMOLOG 15-LIKE"/>
    <property type="match status" value="1"/>
</dbReference>
<evidence type="ECO:0000259" key="6">
    <source>
        <dbReference type="PROSITE" id="PS50303"/>
    </source>
</evidence>
<feature type="region of interest" description="Disordered" evidence="5">
    <location>
        <begin position="1"/>
        <end position="21"/>
    </location>
</feature>
<evidence type="ECO:0000313" key="8">
    <source>
        <dbReference type="Proteomes" id="UP001386955"/>
    </source>
</evidence>
<name>A0AAN9S6K3_PSOTE</name>
<dbReference type="PROSITE" id="PS50303">
    <property type="entry name" value="PUM_HD"/>
    <property type="match status" value="1"/>
</dbReference>
<dbReference type="PANTHER" id="PTHR12537">
    <property type="entry name" value="RNA BINDING PROTEIN PUMILIO-RELATED"/>
    <property type="match status" value="1"/>
</dbReference>
<reference evidence="7 8" key="1">
    <citation type="submission" date="2024-01" db="EMBL/GenBank/DDBJ databases">
        <title>The genomes of 5 underutilized Papilionoideae crops provide insights into root nodulation and disease resistanc.</title>
        <authorList>
            <person name="Jiang F."/>
        </authorList>
    </citation>
    <scope>NUCLEOTIDE SEQUENCE [LARGE SCALE GENOMIC DNA]</scope>
    <source>
        <strain evidence="7">DUOXIRENSHENG_FW03</strain>
        <tissue evidence="7">Leaves</tissue>
    </source>
</reference>
<evidence type="ECO:0000256" key="3">
    <source>
        <dbReference type="ARBA" id="ARBA00022884"/>
    </source>
</evidence>
<protein>
    <recommendedName>
        <fullName evidence="6">PUM-HD domain-containing protein</fullName>
    </recommendedName>
</protein>
<dbReference type="SMART" id="SM00025">
    <property type="entry name" value="Pumilio"/>
    <property type="match status" value="7"/>
</dbReference>
<comment type="caution">
    <text evidence="7">The sequence shown here is derived from an EMBL/GenBank/DDBJ whole genome shotgun (WGS) entry which is preliminary data.</text>
</comment>
<sequence length="481" mass="54704">MSTSSSSRNIQDSGLNHGESNAYVSNDYGPNYVHEMTPTQNLHHVYGPNYMHEMAPIQNLHHLPIGEFSLQQLCGQPVIQNSIPYNLEPFNGYYVYGPNCMHEMAPTQNLHHLPIGGFSLPQLCGQPVLPNLIPYNLEPFNGYYAYGPNNMHEEHQPQNIHHPIGGVLVPQHCEQPVLSNSNPHNLEGFAGDYISMAKHQCGSLSLQKRIDEAPPQEIEMILHQLQHHVHDLMKHKYGHYVIKKLFRSRNVSLGQKNSIISFIFYNSEKLQQLCLDYNGHNFIQRLLGEDIAVEDPRTRDIITHAMRFIAFPLMKSFNGSLVLQHLLELFPSKENKKVILDITVENCLDIAKDRNGYRFFEKCIFEYYKLPAFDEIVKSIISNAVVLAEDPYGLSVNNHASNVVQKLFQFSRSVHAAVIARELMASPEFRNVLQDPYGNFVVETAMEYTEGALKQKLCNIILSHGGNLKSYVYGKNVLRIA</sequence>
<feature type="repeat" description="Pumilio" evidence="4">
    <location>
        <begin position="422"/>
        <end position="459"/>
    </location>
</feature>
<proteinExistence type="predicted"/>
<dbReference type="GO" id="GO:0006417">
    <property type="term" value="P:regulation of translation"/>
    <property type="evidence" value="ECO:0007669"/>
    <property type="project" value="UniProtKB-KW"/>
</dbReference>
<dbReference type="Pfam" id="PF00806">
    <property type="entry name" value="PUF"/>
    <property type="match status" value="7"/>
</dbReference>
<accession>A0AAN9S6K3</accession>
<dbReference type="InterPro" id="IPR016024">
    <property type="entry name" value="ARM-type_fold"/>
</dbReference>
<feature type="domain" description="PUM-HD" evidence="6">
    <location>
        <begin position="164"/>
        <end position="481"/>
    </location>
</feature>
<evidence type="ECO:0000256" key="1">
    <source>
        <dbReference type="ARBA" id="ARBA00022737"/>
    </source>
</evidence>
<keyword evidence="3" id="KW-0694">RNA-binding</keyword>
<keyword evidence="2" id="KW-0810">Translation regulation</keyword>
<dbReference type="GO" id="GO:0003729">
    <property type="term" value="F:mRNA binding"/>
    <property type="evidence" value="ECO:0007669"/>
    <property type="project" value="TreeGrafter"/>
</dbReference>
<dbReference type="InterPro" id="IPR033133">
    <property type="entry name" value="PUM-HD"/>
</dbReference>
<evidence type="ECO:0000256" key="4">
    <source>
        <dbReference type="PROSITE-ProRule" id="PRU00317"/>
    </source>
</evidence>
<dbReference type="GO" id="GO:0005737">
    <property type="term" value="C:cytoplasm"/>
    <property type="evidence" value="ECO:0007669"/>
    <property type="project" value="TreeGrafter"/>
</dbReference>